<dbReference type="EMBL" id="CP032153">
    <property type="protein sequence ID" value="AYN19907.1"/>
    <property type="molecule type" value="Genomic_DNA"/>
</dbReference>
<proteinExistence type="predicted"/>
<dbReference type="SUPFAM" id="SSF51735">
    <property type="entry name" value="NAD(P)-binding Rossmann-fold domains"/>
    <property type="match status" value="1"/>
</dbReference>
<dbReference type="Pfam" id="PF03446">
    <property type="entry name" value="NAD_binding_2"/>
    <property type="match status" value="1"/>
</dbReference>
<protein>
    <submittedName>
        <fullName evidence="2">NAD(P)-dependent oxidoreductase</fullName>
    </submittedName>
</protein>
<dbReference type="KEGG" id="aaqu:D3M96_04755"/>
<dbReference type="InterPro" id="IPR036291">
    <property type="entry name" value="NAD(P)-bd_dom_sf"/>
</dbReference>
<sequence>MSPKAMGFFLGCQFRFCEPISGRVYPGHAGPFFPVSYRAQLGDTGCGLSFLLCISSMTTSPLLHRVALIGAGEVARFYGAALKSAGVQVPFILVRRESAAASELAQQLGAQLCWQVDAGWQNLDGVLSAVTGTQAEVVAKAVMPHLSAGTLYMDLCTAEPQDMESMDVLAQQHGIELADLAIMGSVPSTGAQTALLAAGQGADRAAAFWQDQGAPVRVLPGQAGDAMRLKLLRSLMTKGLEALGIETLMLAEQMGLRGELYEVLEDLNQRGLQDFMESCLRSHLVHGVRRRDEVLQVRRQLDLAGIAPRVTNGVLDFFEHTAQTESLQRSQVVEMKESLEVFLEEARSSSSRS</sequence>
<name>A0A3G2HS75_9BURK</name>
<feature type="domain" description="6-phosphogluconate dehydrogenase NADP-binding" evidence="1">
    <location>
        <begin position="66"/>
        <end position="202"/>
    </location>
</feature>
<evidence type="ECO:0000313" key="2">
    <source>
        <dbReference type="EMBL" id="AYN19907.1"/>
    </source>
</evidence>
<reference evidence="2 3" key="1">
    <citation type="submission" date="2018-09" db="EMBL/GenBank/DDBJ databases">
        <title>Complete genome sequence of the hydrocarbonoclastic bacterium Alcaligenes aquatilis QD168, isolated from a crude-oil polluted marine sediment of Central Chile.</title>
        <authorList>
            <person name="Duran R.E."/>
            <person name="Barra B."/>
            <person name="Salva-Serra F."/>
            <person name="Mendez V."/>
            <person name="Moore E.R.B."/>
            <person name="Seeger M."/>
        </authorList>
    </citation>
    <scope>NUCLEOTIDE SEQUENCE [LARGE SCALE GENOMIC DNA]</scope>
    <source>
        <strain evidence="2 3">QD168</strain>
    </source>
</reference>
<dbReference type="OrthoDB" id="943692at2"/>
<gene>
    <name evidence="2" type="ORF">D3M96_04755</name>
</gene>
<organism evidence="2 3">
    <name type="scientific">Alcaligenes aquatilis</name>
    <dbReference type="NCBI Taxonomy" id="323284"/>
    <lineage>
        <taxon>Bacteria</taxon>
        <taxon>Pseudomonadati</taxon>
        <taxon>Pseudomonadota</taxon>
        <taxon>Betaproteobacteria</taxon>
        <taxon>Burkholderiales</taxon>
        <taxon>Alcaligenaceae</taxon>
        <taxon>Alcaligenes</taxon>
    </lineage>
</organism>
<dbReference type="SUPFAM" id="SSF48179">
    <property type="entry name" value="6-phosphogluconate dehydrogenase C-terminal domain-like"/>
    <property type="match status" value="1"/>
</dbReference>
<dbReference type="InterPro" id="IPR008927">
    <property type="entry name" value="6-PGluconate_DH-like_C_sf"/>
</dbReference>
<accession>A0A3G2HS75</accession>
<dbReference type="Gene3D" id="1.10.1040.10">
    <property type="entry name" value="N-(1-d-carboxylethyl)-l-norvaline Dehydrogenase, domain 2"/>
    <property type="match status" value="1"/>
</dbReference>
<dbReference type="GO" id="GO:0050661">
    <property type="term" value="F:NADP binding"/>
    <property type="evidence" value="ECO:0007669"/>
    <property type="project" value="InterPro"/>
</dbReference>
<dbReference type="InterPro" id="IPR006115">
    <property type="entry name" value="6PGDH_NADP-bd"/>
</dbReference>
<evidence type="ECO:0000313" key="3">
    <source>
        <dbReference type="Proteomes" id="UP000268070"/>
    </source>
</evidence>
<evidence type="ECO:0000259" key="1">
    <source>
        <dbReference type="Pfam" id="PF03446"/>
    </source>
</evidence>
<dbReference type="InterPro" id="IPR013328">
    <property type="entry name" value="6PGD_dom2"/>
</dbReference>
<dbReference type="Gene3D" id="3.40.50.720">
    <property type="entry name" value="NAD(P)-binding Rossmann-like Domain"/>
    <property type="match status" value="1"/>
</dbReference>
<dbReference type="Proteomes" id="UP000268070">
    <property type="component" value="Chromosome"/>
</dbReference>
<dbReference type="AlphaFoldDB" id="A0A3G2HS75"/>